<dbReference type="Pfam" id="PF17657">
    <property type="entry name" value="DNA_pol3_finger"/>
    <property type="match status" value="1"/>
</dbReference>
<proteinExistence type="inferred from homology"/>
<comment type="function">
    <text evidence="13">DNA polymerase involved in damage-induced mutagenesis and translesion synthesis (TLS). It is not the major replicative DNA polymerase.</text>
</comment>
<evidence type="ECO:0000256" key="5">
    <source>
        <dbReference type="ARBA" id="ARBA00022490"/>
    </source>
</evidence>
<evidence type="ECO:0000256" key="12">
    <source>
        <dbReference type="ARBA" id="ARBA00049244"/>
    </source>
</evidence>
<keyword evidence="8 13" id="KW-0235">DNA replication</keyword>
<dbReference type="InterPro" id="IPR040982">
    <property type="entry name" value="DNA_pol3_finger"/>
</dbReference>
<dbReference type="CDD" id="cd07434">
    <property type="entry name" value="PHP_PolIIIA_DnaE2"/>
    <property type="match status" value="1"/>
</dbReference>
<evidence type="ECO:0000256" key="8">
    <source>
        <dbReference type="ARBA" id="ARBA00022705"/>
    </source>
</evidence>
<dbReference type="AlphaFoldDB" id="A0A4R6RE52"/>
<dbReference type="InterPro" id="IPR004805">
    <property type="entry name" value="DnaE2/DnaE/PolC"/>
</dbReference>
<dbReference type="GO" id="GO:0003676">
    <property type="term" value="F:nucleic acid binding"/>
    <property type="evidence" value="ECO:0007669"/>
    <property type="project" value="InterPro"/>
</dbReference>
<evidence type="ECO:0000313" key="16">
    <source>
        <dbReference type="Proteomes" id="UP000294593"/>
    </source>
</evidence>
<evidence type="ECO:0000313" key="15">
    <source>
        <dbReference type="EMBL" id="TDP84513.1"/>
    </source>
</evidence>
<dbReference type="GO" id="GO:0008408">
    <property type="term" value="F:3'-5' exonuclease activity"/>
    <property type="evidence" value="ECO:0007669"/>
    <property type="project" value="InterPro"/>
</dbReference>
<keyword evidence="16" id="KW-1185">Reference proteome</keyword>
<dbReference type="Pfam" id="PF07733">
    <property type="entry name" value="DNA_pol3_alpha"/>
    <property type="match status" value="1"/>
</dbReference>
<dbReference type="GO" id="GO:0005737">
    <property type="term" value="C:cytoplasm"/>
    <property type="evidence" value="ECO:0007669"/>
    <property type="project" value="UniProtKB-SubCell"/>
</dbReference>
<dbReference type="EC" id="2.7.7.7" evidence="3 13"/>
<dbReference type="InterPro" id="IPR011708">
    <property type="entry name" value="DNA_pol3_alpha_NTPase_dom"/>
</dbReference>
<dbReference type="NCBIfam" id="TIGR00594">
    <property type="entry name" value="polc"/>
    <property type="match status" value="1"/>
</dbReference>
<dbReference type="InterPro" id="IPR016195">
    <property type="entry name" value="Pol/histidinol_Pase-like"/>
</dbReference>
<reference evidence="15 16" key="1">
    <citation type="submission" date="2019-03" db="EMBL/GenBank/DDBJ databases">
        <title>Genomic Encyclopedia of Type Strains, Phase IV (KMG-IV): sequencing the most valuable type-strain genomes for metagenomic binning, comparative biology and taxonomic classification.</title>
        <authorList>
            <person name="Goeker M."/>
        </authorList>
    </citation>
    <scope>NUCLEOTIDE SEQUENCE [LARGE SCALE GENOMIC DNA]</scope>
    <source>
        <strain evidence="15 16">DSM 11901</strain>
    </source>
</reference>
<dbReference type="Pfam" id="PF01336">
    <property type="entry name" value="tRNA_anti-codon"/>
    <property type="match status" value="1"/>
</dbReference>
<dbReference type="HAMAP" id="MF_01902">
    <property type="entry name" value="DNApol_error_prone"/>
    <property type="match status" value="1"/>
</dbReference>
<dbReference type="CDD" id="cd04485">
    <property type="entry name" value="DnaE_OBF"/>
    <property type="match status" value="1"/>
</dbReference>
<keyword evidence="6 13" id="KW-0808">Transferase</keyword>
<dbReference type="RefSeq" id="WP_133607571.1">
    <property type="nucleotide sequence ID" value="NZ_SNXW01000003.1"/>
</dbReference>
<comment type="similarity">
    <text evidence="2 13">Belongs to the DNA polymerase type-C family. DnaE2 subfamily.</text>
</comment>
<dbReference type="SMART" id="SM00481">
    <property type="entry name" value="POLIIIAc"/>
    <property type="match status" value="1"/>
</dbReference>
<evidence type="ECO:0000256" key="3">
    <source>
        <dbReference type="ARBA" id="ARBA00012417"/>
    </source>
</evidence>
<keyword evidence="5 13" id="KW-0963">Cytoplasm</keyword>
<dbReference type="SUPFAM" id="SSF89550">
    <property type="entry name" value="PHP domain-like"/>
    <property type="match status" value="1"/>
</dbReference>
<dbReference type="PANTHER" id="PTHR32294">
    <property type="entry name" value="DNA POLYMERASE III SUBUNIT ALPHA"/>
    <property type="match status" value="1"/>
</dbReference>
<evidence type="ECO:0000256" key="7">
    <source>
        <dbReference type="ARBA" id="ARBA00022695"/>
    </source>
</evidence>
<dbReference type="Pfam" id="PF02811">
    <property type="entry name" value="PHP"/>
    <property type="match status" value="1"/>
</dbReference>
<comment type="catalytic activity">
    <reaction evidence="12 13">
        <text>DNA(n) + a 2'-deoxyribonucleoside 5'-triphosphate = DNA(n+1) + diphosphate</text>
        <dbReference type="Rhea" id="RHEA:22508"/>
        <dbReference type="Rhea" id="RHEA-COMP:17339"/>
        <dbReference type="Rhea" id="RHEA-COMP:17340"/>
        <dbReference type="ChEBI" id="CHEBI:33019"/>
        <dbReference type="ChEBI" id="CHEBI:61560"/>
        <dbReference type="ChEBI" id="CHEBI:173112"/>
        <dbReference type="EC" id="2.7.7.7"/>
    </reaction>
</comment>
<evidence type="ECO:0000256" key="2">
    <source>
        <dbReference type="ARBA" id="ARBA00007391"/>
    </source>
</evidence>
<keyword evidence="10 13" id="KW-0239">DNA-directed DNA polymerase</keyword>
<accession>A0A4R6RE52</accession>
<keyword evidence="9 13" id="KW-0227">DNA damage</keyword>
<dbReference type="Gene3D" id="3.20.20.140">
    <property type="entry name" value="Metal-dependent hydrolases"/>
    <property type="match status" value="1"/>
</dbReference>
<evidence type="ECO:0000256" key="4">
    <source>
        <dbReference type="ARBA" id="ARBA00017273"/>
    </source>
</evidence>
<evidence type="ECO:0000256" key="6">
    <source>
        <dbReference type="ARBA" id="ARBA00022679"/>
    </source>
</evidence>
<dbReference type="OrthoDB" id="9803237at2"/>
<comment type="caution">
    <text evidence="15">The sequence shown here is derived from an EMBL/GenBank/DDBJ whole genome shotgun (WGS) entry which is preliminary data.</text>
</comment>
<dbReference type="Proteomes" id="UP000294593">
    <property type="component" value="Unassembled WGS sequence"/>
</dbReference>
<dbReference type="GO" id="GO:0006260">
    <property type="term" value="P:DNA replication"/>
    <property type="evidence" value="ECO:0007669"/>
    <property type="project" value="UniProtKB-KW"/>
</dbReference>
<sequence length="1083" mass="120412">MSTPERWPLPDVVELHAVSNFSFLRGASHPEELVQRALTLGYRGLALTDDCSLAGVVRAHLALTQAQQAGVPGADTFKLLIGSEFAVHEGPDPHAPPAFELIVLACHRLGYGLLCEFITRLRRGVVGKGQARLQRAEIHPAALGDCVLLLRPRRGTPWGSLLAQARWLRRRFPGRSWLVVELHHSLDDALWLRTLRALSEATEVPLVAAGDVHMHVRSRQPLQDVLTAIRLGRPLSECGLNLARHAERHLRSRLRLAQRYPADLLAETLRVASHCDFSLSELRYEYPEEIVPAGHTPIDHLRQLTLQGAVDRFPLGVPPDVQAQIHKELALIAELDYAKYFLTVHDIVHFARSRGILCQGRGSAANSAVCYCLGITEVDPSQSTLLFERFISRERKEPPDIDVDFEHERREEVIQYLYAKYGRDRTALTATVISYRTRSALRDVGKALGFSADCIAQVSGNHQWWDGQGIRREWLIELGLDPDERRMRLWQELSLTLMGFPRHLSQHTGGFVIAKGALCRMVPIENAAMPERSIIQWDKDDLDALGLLKVDVLALGMLTALRKAMAFISLRRGHPPERPFRLQDIPREDPATYDMACDADTIGVFQIESRAQMSMLPRLRPRCFYDLVVEVALVRPGPIQGGMVHPYLQRRELHRTNPNAITCPPRLEAALKRTLGVPIFQEQVMQIVVLAAGFTAGEADELRRSMAAWRRKGGVHKFKRKVIDGMTANGHDLGFAEQIFQQIEGFGEYGFPESHAASFALLVYASAWVKRHEPAAFLAGLLNAQPLGFYSPSQLVQDARRHGVVVLPPDVTHSGWDCRLVPPPADPADALTPIAGRISQHRPPADSPQPAVRLGLRLVAGLGLDAALRIENALAQQPFADVDDLARRAHLAQDELRALAAGDALRSLAGHRRQQVWEAAARHRAPALLRDAPTEEALLTLPAAPEGEAIVFDHAALGLTLRRHPLALLRPQLSAQRLLSAMELHEFPNGRLARACGIVTVRQQPGTASGVVFVTLEDETGTVNVIVWAALKERQRRELVHARLLAVYGVWQREGEVRHLIAHHLRDLSPLLGGLSTSSRDFH</sequence>
<dbReference type="GO" id="GO:0006281">
    <property type="term" value="P:DNA repair"/>
    <property type="evidence" value="ECO:0007669"/>
    <property type="project" value="UniProtKB-UniRule"/>
</dbReference>
<dbReference type="InterPro" id="IPR004365">
    <property type="entry name" value="NA-bd_OB_tRNA"/>
</dbReference>
<dbReference type="InterPro" id="IPR003141">
    <property type="entry name" value="Pol/His_phosphatase_N"/>
</dbReference>
<evidence type="ECO:0000256" key="13">
    <source>
        <dbReference type="HAMAP-Rule" id="MF_01902"/>
    </source>
</evidence>
<dbReference type="GO" id="GO:0003887">
    <property type="term" value="F:DNA-directed DNA polymerase activity"/>
    <property type="evidence" value="ECO:0007669"/>
    <property type="project" value="UniProtKB-UniRule"/>
</dbReference>
<dbReference type="NCBIfam" id="NF004225">
    <property type="entry name" value="PRK05672.1"/>
    <property type="match status" value="1"/>
</dbReference>
<keyword evidence="11 13" id="KW-0234">DNA repair</keyword>
<evidence type="ECO:0000256" key="11">
    <source>
        <dbReference type="ARBA" id="ARBA00023204"/>
    </source>
</evidence>
<dbReference type="PANTHER" id="PTHR32294:SF4">
    <property type="entry name" value="ERROR-PRONE DNA POLYMERASE"/>
    <property type="match status" value="1"/>
</dbReference>
<dbReference type="InterPro" id="IPR029460">
    <property type="entry name" value="DNAPol_HHH"/>
</dbReference>
<evidence type="ECO:0000256" key="9">
    <source>
        <dbReference type="ARBA" id="ARBA00022763"/>
    </source>
</evidence>
<keyword evidence="7 13" id="KW-0548">Nucleotidyltransferase</keyword>
<evidence type="ECO:0000259" key="14">
    <source>
        <dbReference type="SMART" id="SM00481"/>
    </source>
</evidence>
<dbReference type="EMBL" id="SNXW01000003">
    <property type="protein sequence ID" value="TDP84513.1"/>
    <property type="molecule type" value="Genomic_DNA"/>
</dbReference>
<dbReference type="Pfam" id="PF14579">
    <property type="entry name" value="HHH_6"/>
    <property type="match status" value="1"/>
</dbReference>
<name>A0A4R6RE52_9BURK</name>
<feature type="domain" description="Polymerase/histidinol phosphatase N-terminal" evidence="14">
    <location>
        <begin position="13"/>
        <end position="89"/>
    </location>
</feature>
<dbReference type="InterPro" id="IPR023073">
    <property type="entry name" value="DnaE2"/>
</dbReference>
<protein>
    <recommendedName>
        <fullName evidence="4 13">Error-prone DNA polymerase</fullName>
        <ecNumber evidence="3 13">2.7.7.7</ecNumber>
    </recommendedName>
</protein>
<evidence type="ECO:0000256" key="1">
    <source>
        <dbReference type="ARBA" id="ARBA00004496"/>
    </source>
</evidence>
<evidence type="ECO:0000256" key="10">
    <source>
        <dbReference type="ARBA" id="ARBA00022932"/>
    </source>
</evidence>
<dbReference type="InterPro" id="IPR004013">
    <property type="entry name" value="PHP_dom"/>
</dbReference>
<gene>
    <name evidence="13" type="primary">dnaE2</name>
    <name evidence="15" type="ORF">EV672_10381</name>
</gene>
<comment type="subcellular location">
    <subcellularLocation>
        <location evidence="1 13">Cytoplasm</location>
    </subcellularLocation>
</comment>
<organism evidence="15 16">
    <name type="scientific">Aquabacterium commune</name>
    <dbReference type="NCBI Taxonomy" id="70586"/>
    <lineage>
        <taxon>Bacteria</taxon>
        <taxon>Pseudomonadati</taxon>
        <taxon>Pseudomonadota</taxon>
        <taxon>Betaproteobacteria</taxon>
        <taxon>Burkholderiales</taxon>
        <taxon>Aquabacterium</taxon>
    </lineage>
</organism>